<organism evidence="1 2">
    <name type="scientific">Ovis ammon polii x Ovis aries</name>
    <dbReference type="NCBI Taxonomy" id="2918886"/>
    <lineage>
        <taxon>Eukaryota</taxon>
        <taxon>Metazoa</taxon>
        <taxon>Chordata</taxon>
        <taxon>Craniata</taxon>
        <taxon>Vertebrata</taxon>
        <taxon>Euteleostomi</taxon>
        <taxon>Mammalia</taxon>
        <taxon>Eutheria</taxon>
        <taxon>Laurasiatheria</taxon>
        <taxon>Artiodactyla</taxon>
        <taxon>Ruminantia</taxon>
        <taxon>Pecora</taxon>
        <taxon>Bovidae</taxon>
        <taxon>Caprinae</taxon>
        <taxon>Ovis</taxon>
    </lineage>
</organism>
<name>A0ACB9URZ5_9CETA</name>
<reference evidence="1" key="1">
    <citation type="submission" date="2022-03" db="EMBL/GenBank/DDBJ databases">
        <title>Genomic analyses of argali, domestic sheep and their hybrids provide insights into chromosomal evolution, heterosis and genetic basis of agronomic traits.</title>
        <authorList>
            <person name="Li M."/>
        </authorList>
    </citation>
    <scope>NUCLEOTIDE SEQUENCE</scope>
    <source>
        <strain evidence="1">F1 hybrid</strain>
    </source>
</reference>
<accession>A0ACB9URZ5</accession>
<keyword evidence="2" id="KW-1185">Reference proteome</keyword>
<gene>
    <name evidence="1" type="ORF">MJG53_011194</name>
</gene>
<evidence type="ECO:0000313" key="2">
    <source>
        <dbReference type="Proteomes" id="UP001057279"/>
    </source>
</evidence>
<dbReference type="Proteomes" id="UP001057279">
    <property type="component" value="Linkage Group LG12"/>
</dbReference>
<dbReference type="EMBL" id="CM043037">
    <property type="protein sequence ID" value="KAI4578339.1"/>
    <property type="molecule type" value="Genomic_DNA"/>
</dbReference>
<evidence type="ECO:0000313" key="1">
    <source>
        <dbReference type="EMBL" id="KAI4578339.1"/>
    </source>
</evidence>
<sequence length="352" mass="36970">MGPLPGSGCPREFGNTEPLLAPGVHLSTPKKAGPAPEDQGERPWFPHLGDRSPWVSKPHGAHLPRPGPGSASSSRVWGCSIMPAVTRGPEEAVVPSLPQGPPSNTSGSLPDGGECAKLWTELLRTASADLNEDGELPPLPAFPGQEPKRSPERPPLERFTVGTETFFWTPFPPPPPGRGGDSGGSDLVLRAVRGHTGSPQQYAAPELRGTPSAEEQLSEEQPSQRQPSVDGATTLQSCPMCQVDFVPGLAQLDIDSHLAQCLADSTDDIECGVMTEVDRGTQQTDQPQVNLFLQLQGGRAAPGICGEGSGPPADVLCELCLGGPVQGGFSLVPSVHRFWKSLIFSAAMAAKV</sequence>
<proteinExistence type="predicted"/>
<protein>
    <submittedName>
        <fullName evidence="1">Uncharacterized protein</fullName>
    </submittedName>
</protein>
<comment type="caution">
    <text evidence="1">The sequence shown here is derived from an EMBL/GenBank/DDBJ whole genome shotgun (WGS) entry which is preliminary data.</text>
</comment>